<dbReference type="EMBL" id="CADCTW010000007">
    <property type="protein sequence ID" value="CAA9297099.1"/>
    <property type="molecule type" value="Genomic_DNA"/>
</dbReference>
<feature type="compositionally biased region" description="Low complexity" evidence="1">
    <location>
        <begin position="175"/>
        <end position="185"/>
    </location>
</feature>
<feature type="region of interest" description="Disordered" evidence="1">
    <location>
        <begin position="1"/>
        <end position="357"/>
    </location>
</feature>
<feature type="non-terminal residue" evidence="2">
    <location>
        <position position="357"/>
    </location>
</feature>
<feature type="compositionally biased region" description="Basic residues" evidence="1">
    <location>
        <begin position="244"/>
        <end position="256"/>
    </location>
</feature>
<accession>A0A6J4K5U1</accession>
<evidence type="ECO:0000256" key="1">
    <source>
        <dbReference type="SAM" id="MobiDB-lite"/>
    </source>
</evidence>
<proteinExistence type="predicted"/>
<protein>
    <submittedName>
        <fullName evidence="2">Uncharacterized protein</fullName>
    </submittedName>
</protein>
<gene>
    <name evidence="2" type="ORF">AVDCRST_MAG68-88</name>
</gene>
<feature type="non-terminal residue" evidence="2">
    <location>
        <position position="1"/>
    </location>
</feature>
<organism evidence="2">
    <name type="scientific">uncultured Gemmatimonadota bacterium</name>
    <dbReference type="NCBI Taxonomy" id="203437"/>
    <lineage>
        <taxon>Bacteria</taxon>
        <taxon>Pseudomonadati</taxon>
        <taxon>Gemmatimonadota</taxon>
        <taxon>environmental samples</taxon>
    </lineage>
</organism>
<feature type="compositionally biased region" description="Low complexity" evidence="1">
    <location>
        <begin position="70"/>
        <end position="90"/>
    </location>
</feature>
<feature type="compositionally biased region" description="Low complexity" evidence="1">
    <location>
        <begin position="282"/>
        <end position="311"/>
    </location>
</feature>
<sequence length="357" mass="35628">ARSRDRAGPLPGAGGGAALDARPRPPAGRIFPGRGRPPGRAHRHRPPGAGAGGRAVPGVEQPALVRPHRQGGAPRLRGRAAAGGVPQRGARPPPPAPSQHRAALRERRGGRALLPADGVPGRPLALRGAGGHAQAPPARAGRHPRGDERGCGGSLPAPLRLPVPRPEAGQHPPARGRAGAAGLRRGAPHQAHHPPHGPAGDGAVHGSRAGAAGAALPRHRRVRAGGAPLRAAYGEVAERGARGGGRRLLGRRRGLGRRAAPAPGPPRGGPAEGADHARAGGALPATAHPRGAAAPAQRAGPARAGGADPPRSGLGPPRQISDDFRYVSGPRPDAQGPQPPVAGGSAHRAAGGYPVKM</sequence>
<evidence type="ECO:0000313" key="2">
    <source>
        <dbReference type="EMBL" id="CAA9297099.1"/>
    </source>
</evidence>
<feature type="compositionally biased region" description="Basic residues" evidence="1">
    <location>
        <begin position="37"/>
        <end position="46"/>
    </location>
</feature>
<feature type="compositionally biased region" description="Basic residues" evidence="1">
    <location>
        <begin position="186"/>
        <end position="195"/>
    </location>
</feature>
<name>A0A6J4K5U1_9BACT</name>
<dbReference type="AlphaFoldDB" id="A0A6J4K5U1"/>
<reference evidence="2" key="1">
    <citation type="submission" date="2020-02" db="EMBL/GenBank/DDBJ databases">
        <authorList>
            <person name="Meier V. D."/>
        </authorList>
    </citation>
    <scope>NUCLEOTIDE SEQUENCE</scope>
    <source>
        <strain evidence="2">AVDCRST_MAG68</strain>
    </source>
</reference>